<feature type="non-terminal residue" evidence="1">
    <location>
        <position position="1"/>
    </location>
</feature>
<dbReference type="AlphaFoldDB" id="A0AAV1SBQ1"/>
<keyword evidence="2" id="KW-1185">Reference proteome</keyword>
<sequence>VSGDAMHGIRKVMISENCITRPENACFVLKIYEDFYNAIKLPVEMILDGSVFLRLSPATGPIHFASLGSSLASPPFDPKGKKLGQPLSINERQNSYLSFGPRINSGPLSKKYNQMPLVTQGRLPTCKIASLFPAML</sequence>
<organism evidence="1 2">
    <name type="scientific">Dovyalis caffra</name>
    <dbReference type="NCBI Taxonomy" id="77055"/>
    <lineage>
        <taxon>Eukaryota</taxon>
        <taxon>Viridiplantae</taxon>
        <taxon>Streptophyta</taxon>
        <taxon>Embryophyta</taxon>
        <taxon>Tracheophyta</taxon>
        <taxon>Spermatophyta</taxon>
        <taxon>Magnoliopsida</taxon>
        <taxon>eudicotyledons</taxon>
        <taxon>Gunneridae</taxon>
        <taxon>Pentapetalae</taxon>
        <taxon>rosids</taxon>
        <taxon>fabids</taxon>
        <taxon>Malpighiales</taxon>
        <taxon>Salicaceae</taxon>
        <taxon>Flacourtieae</taxon>
        <taxon>Dovyalis</taxon>
    </lineage>
</organism>
<feature type="non-terminal residue" evidence="1">
    <location>
        <position position="136"/>
    </location>
</feature>
<comment type="caution">
    <text evidence="1">The sequence shown here is derived from an EMBL/GenBank/DDBJ whole genome shotgun (WGS) entry which is preliminary data.</text>
</comment>
<dbReference type="EMBL" id="CAWUPB010001173">
    <property type="protein sequence ID" value="CAK7348879.1"/>
    <property type="molecule type" value="Genomic_DNA"/>
</dbReference>
<gene>
    <name evidence="1" type="ORF">DCAF_LOCUS21588</name>
</gene>
<protein>
    <submittedName>
        <fullName evidence="1">Uncharacterized protein</fullName>
    </submittedName>
</protein>
<name>A0AAV1SBQ1_9ROSI</name>
<accession>A0AAV1SBQ1</accession>
<reference evidence="1 2" key="1">
    <citation type="submission" date="2024-01" db="EMBL/GenBank/DDBJ databases">
        <authorList>
            <person name="Waweru B."/>
        </authorList>
    </citation>
    <scope>NUCLEOTIDE SEQUENCE [LARGE SCALE GENOMIC DNA]</scope>
</reference>
<evidence type="ECO:0000313" key="2">
    <source>
        <dbReference type="Proteomes" id="UP001314170"/>
    </source>
</evidence>
<dbReference type="Proteomes" id="UP001314170">
    <property type="component" value="Unassembled WGS sequence"/>
</dbReference>
<proteinExistence type="predicted"/>
<evidence type="ECO:0000313" key="1">
    <source>
        <dbReference type="EMBL" id="CAK7348879.1"/>
    </source>
</evidence>